<dbReference type="InterPro" id="IPR029016">
    <property type="entry name" value="GAF-like_dom_sf"/>
</dbReference>
<evidence type="ECO:0000259" key="14">
    <source>
        <dbReference type="PROSITE" id="PS50109"/>
    </source>
</evidence>
<evidence type="ECO:0000256" key="2">
    <source>
        <dbReference type="ARBA" id="ARBA00022553"/>
    </source>
</evidence>
<evidence type="ECO:0000256" key="9">
    <source>
        <dbReference type="ARBA" id="ARBA00023012"/>
    </source>
</evidence>
<dbReference type="Pfam" id="PF08446">
    <property type="entry name" value="PAS_2"/>
    <property type="match status" value="1"/>
</dbReference>
<evidence type="ECO:0000256" key="1">
    <source>
        <dbReference type="ARBA" id="ARBA00022543"/>
    </source>
</evidence>
<dbReference type="GO" id="GO:0000155">
    <property type="term" value="F:phosphorelay sensor kinase activity"/>
    <property type="evidence" value="ECO:0007669"/>
    <property type="project" value="InterPro"/>
</dbReference>
<dbReference type="SMART" id="SM00387">
    <property type="entry name" value="HATPase_c"/>
    <property type="match status" value="1"/>
</dbReference>
<dbReference type="PROSITE" id="PS50046">
    <property type="entry name" value="PHYTOCHROME_2"/>
    <property type="match status" value="1"/>
</dbReference>
<feature type="domain" description="Histidine kinase" evidence="14">
    <location>
        <begin position="722"/>
        <end position="959"/>
    </location>
</feature>
<protein>
    <recommendedName>
        <fullName evidence="18">Phytochrome</fullName>
    </recommendedName>
</protein>
<dbReference type="Proteomes" id="UP000250266">
    <property type="component" value="Unassembled WGS sequence"/>
</dbReference>
<feature type="compositionally biased region" description="Low complexity" evidence="12">
    <location>
        <begin position="92"/>
        <end position="110"/>
    </location>
</feature>
<keyword evidence="8" id="KW-0157">Chromophore</keyword>
<evidence type="ECO:0000256" key="10">
    <source>
        <dbReference type="ARBA" id="ARBA00023170"/>
    </source>
</evidence>
<gene>
    <name evidence="16" type="ORF">K432DRAFT_442245</name>
</gene>
<dbReference type="GO" id="GO:0009881">
    <property type="term" value="F:photoreceptor activity"/>
    <property type="evidence" value="ECO:0007669"/>
    <property type="project" value="UniProtKB-KW"/>
</dbReference>
<evidence type="ECO:0000256" key="11">
    <source>
        <dbReference type="PROSITE-ProRule" id="PRU00169"/>
    </source>
</evidence>
<name>A0A8E2ECS6_9PEZI</name>
<dbReference type="Gene3D" id="3.40.50.2300">
    <property type="match status" value="1"/>
</dbReference>
<dbReference type="AlphaFoldDB" id="A0A8E2ECS6"/>
<evidence type="ECO:0000313" key="17">
    <source>
        <dbReference type="Proteomes" id="UP000250266"/>
    </source>
</evidence>
<dbReference type="Gene3D" id="3.30.450.20">
    <property type="entry name" value="PAS domain"/>
    <property type="match status" value="2"/>
</dbReference>
<dbReference type="SUPFAM" id="SSF55785">
    <property type="entry name" value="PYP-like sensor domain (PAS domain)"/>
    <property type="match status" value="1"/>
</dbReference>
<dbReference type="PROSITE" id="PS50109">
    <property type="entry name" value="HIS_KIN"/>
    <property type="match status" value="1"/>
</dbReference>
<evidence type="ECO:0000256" key="12">
    <source>
        <dbReference type="SAM" id="MobiDB-lite"/>
    </source>
</evidence>
<dbReference type="GO" id="GO:0009584">
    <property type="term" value="P:detection of visible light"/>
    <property type="evidence" value="ECO:0007669"/>
    <property type="project" value="InterPro"/>
</dbReference>
<keyword evidence="4" id="KW-0808">Transferase</keyword>
<dbReference type="EMBL" id="KV744915">
    <property type="protein sequence ID" value="OCK81591.1"/>
    <property type="molecule type" value="Genomic_DNA"/>
</dbReference>
<dbReference type="SMART" id="SM00388">
    <property type="entry name" value="HisKA"/>
    <property type="match status" value="1"/>
</dbReference>
<keyword evidence="6" id="KW-0418">Kinase</keyword>
<keyword evidence="17" id="KW-1185">Reference proteome</keyword>
<dbReference type="InterPro" id="IPR005467">
    <property type="entry name" value="His_kinase_dom"/>
</dbReference>
<dbReference type="SUPFAM" id="SSF52172">
    <property type="entry name" value="CheY-like"/>
    <property type="match status" value="1"/>
</dbReference>
<proteinExistence type="predicted"/>
<keyword evidence="10" id="KW-0675">Receptor</keyword>
<dbReference type="PANTHER" id="PTHR43065:SF10">
    <property type="entry name" value="PEROXIDE STRESS-ACTIVATED HISTIDINE KINASE MAK3"/>
    <property type="match status" value="1"/>
</dbReference>
<feature type="region of interest" description="Disordered" evidence="12">
    <location>
        <begin position="963"/>
        <end position="982"/>
    </location>
</feature>
<dbReference type="InterPro" id="IPR001789">
    <property type="entry name" value="Sig_transdc_resp-reg_receiver"/>
</dbReference>
<evidence type="ECO:0000256" key="8">
    <source>
        <dbReference type="ARBA" id="ARBA00022991"/>
    </source>
</evidence>
<dbReference type="OrthoDB" id="2015534at2759"/>
<evidence type="ECO:0000256" key="5">
    <source>
        <dbReference type="ARBA" id="ARBA00022741"/>
    </source>
</evidence>
<feature type="domain" description="Phytochrome chromophore attachment site" evidence="13">
    <location>
        <begin position="346"/>
        <end position="500"/>
    </location>
</feature>
<dbReference type="PRINTS" id="PR01033">
    <property type="entry name" value="PHYTOCHROME"/>
</dbReference>
<evidence type="ECO:0000256" key="3">
    <source>
        <dbReference type="ARBA" id="ARBA00022606"/>
    </source>
</evidence>
<feature type="modified residue" description="4-aspartylphosphate" evidence="11">
    <location>
        <position position="1095"/>
    </location>
</feature>
<dbReference type="CDD" id="cd17546">
    <property type="entry name" value="REC_hyHK_CKI1_RcsC-like"/>
    <property type="match status" value="1"/>
</dbReference>
<dbReference type="SUPFAM" id="SSF47384">
    <property type="entry name" value="Homodimeric domain of signal transducing histidine kinase"/>
    <property type="match status" value="1"/>
</dbReference>
<dbReference type="InterPro" id="IPR035965">
    <property type="entry name" value="PAS-like_dom_sf"/>
</dbReference>
<dbReference type="SUPFAM" id="SSF55874">
    <property type="entry name" value="ATPase domain of HSP90 chaperone/DNA topoisomerase II/histidine kinase"/>
    <property type="match status" value="1"/>
</dbReference>
<dbReference type="InterPro" id="IPR001294">
    <property type="entry name" value="Phytochrome"/>
</dbReference>
<dbReference type="InterPro" id="IPR013515">
    <property type="entry name" value="Phytochrome_cen-reg"/>
</dbReference>
<feature type="domain" description="Response regulatory" evidence="15">
    <location>
        <begin position="1044"/>
        <end position="1174"/>
    </location>
</feature>
<keyword evidence="7" id="KW-0067">ATP-binding</keyword>
<dbReference type="SMART" id="SM00448">
    <property type="entry name" value="REC"/>
    <property type="match status" value="1"/>
</dbReference>
<dbReference type="InterPro" id="IPR036097">
    <property type="entry name" value="HisK_dim/P_sf"/>
</dbReference>
<dbReference type="Gene3D" id="3.30.450.40">
    <property type="match status" value="1"/>
</dbReference>
<evidence type="ECO:0000259" key="13">
    <source>
        <dbReference type="PROSITE" id="PS50046"/>
    </source>
</evidence>
<reference evidence="16 17" key="1">
    <citation type="journal article" date="2016" name="Nat. Commun.">
        <title>Ectomycorrhizal ecology is imprinted in the genome of the dominant symbiotic fungus Cenococcum geophilum.</title>
        <authorList>
            <consortium name="DOE Joint Genome Institute"/>
            <person name="Peter M."/>
            <person name="Kohler A."/>
            <person name="Ohm R.A."/>
            <person name="Kuo A."/>
            <person name="Krutzmann J."/>
            <person name="Morin E."/>
            <person name="Arend M."/>
            <person name="Barry K.W."/>
            <person name="Binder M."/>
            <person name="Choi C."/>
            <person name="Clum A."/>
            <person name="Copeland A."/>
            <person name="Grisel N."/>
            <person name="Haridas S."/>
            <person name="Kipfer T."/>
            <person name="LaButti K."/>
            <person name="Lindquist E."/>
            <person name="Lipzen A."/>
            <person name="Maire R."/>
            <person name="Meier B."/>
            <person name="Mihaltcheva S."/>
            <person name="Molinier V."/>
            <person name="Murat C."/>
            <person name="Poggeler S."/>
            <person name="Quandt C.A."/>
            <person name="Sperisen C."/>
            <person name="Tritt A."/>
            <person name="Tisserant E."/>
            <person name="Crous P.W."/>
            <person name="Henrissat B."/>
            <person name="Nehls U."/>
            <person name="Egli S."/>
            <person name="Spatafora J.W."/>
            <person name="Grigoriev I.V."/>
            <person name="Martin F.M."/>
        </authorList>
    </citation>
    <scope>NUCLEOTIDE SEQUENCE [LARGE SCALE GENOMIC DNA]</scope>
    <source>
        <strain evidence="16 17">CBS 459.81</strain>
    </source>
</reference>
<dbReference type="SUPFAM" id="SSF55781">
    <property type="entry name" value="GAF domain-like"/>
    <property type="match status" value="2"/>
</dbReference>
<dbReference type="InterPro" id="IPR003018">
    <property type="entry name" value="GAF"/>
</dbReference>
<keyword evidence="3" id="KW-0716">Sensory transduction</keyword>
<dbReference type="Pfam" id="PF00360">
    <property type="entry name" value="PHY"/>
    <property type="match status" value="1"/>
</dbReference>
<dbReference type="InterPro" id="IPR003594">
    <property type="entry name" value="HATPase_dom"/>
</dbReference>
<evidence type="ECO:0008006" key="18">
    <source>
        <dbReference type="Google" id="ProtNLM"/>
    </source>
</evidence>
<dbReference type="GO" id="GO:0006355">
    <property type="term" value="P:regulation of DNA-templated transcription"/>
    <property type="evidence" value="ECO:0007669"/>
    <property type="project" value="InterPro"/>
</dbReference>
<feature type="region of interest" description="Disordered" evidence="12">
    <location>
        <begin position="75"/>
        <end position="114"/>
    </location>
</feature>
<dbReference type="CDD" id="cd00082">
    <property type="entry name" value="HisKA"/>
    <property type="match status" value="1"/>
</dbReference>
<keyword evidence="5" id="KW-0547">Nucleotide-binding</keyword>
<dbReference type="Pfam" id="PF01590">
    <property type="entry name" value="GAF"/>
    <property type="match status" value="1"/>
</dbReference>
<dbReference type="InterPro" id="IPR011006">
    <property type="entry name" value="CheY-like_superfamily"/>
</dbReference>
<keyword evidence="1" id="KW-0600">Photoreceptor protein</keyword>
<keyword evidence="9" id="KW-0902">Two-component regulatory system</keyword>
<dbReference type="Gene3D" id="3.30.565.10">
    <property type="entry name" value="Histidine kinase-like ATPase, C-terminal domain"/>
    <property type="match status" value="1"/>
</dbReference>
<dbReference type="InterPro" id="IPR013654">
    <property type="entry name" value="PAS_2"/>
</dbReference>
<evidence type="ECO:0000256" key="4">
    <source>
        <dbReference type="ARBA" id="ARBA00022679"/>
    </source>
</evidence>
<dbReference type="GO" id="GO:0005524">
    <property type="term" value="F:ATP binding"/>
    <property type="evidence" value="ECO:0007669"/>
    <property type="project" value="UniProtKB-KW"/>
</dbReference>
<evidence type="ECO:0000256" key="6">
    <source>
        <dbReference type="ARBA" id="ARBA00022777"/>
    </source>
</evidence>
<dbReference type="Gene3D" id="1.10.287.130">
    <property type="match status" value="1"/>
</dbReference>
<evidence type="ECO:0000259" key="15">
    <source>
        <dbReference type="PROSITE" id="PS50110"/>
    </source>
</evidence>
<organism evidence="16 17">
    <name type="scientific">Lepidopterella palustris CBS 459.81</name>
    <dbReference type="NCBI Taxonomy" id="1314670"/>
    <lineage>
        <taxon>Eukaryota</taxon>
        <taxon>Fungi</taxon>
        <taxon>Dikarya</taxon>
        <taxon>Ascomycota</taxon>
        <taxon>Pezizomycotina</taxon>
        <taxon>Dothideomycetes</taxon>
        <taxon>Pleosporomycetidae</taxon>
        <taxon>Mytilinidiales</taxon>
        <taxon>Argynnaceae</taxon>
        <taxon>Lepidopterella</taxon>
    </lineage>
</organism>
<dbReference type="Pfam" id="PF02518">
    <property type="entry name" value="HATPase_c"/>
    <property type="match status" value="1"/>
</dbReference>
<dbReference type="Pfam" id="PF00512">
    <property type="entry name" value="HisKA"/>
    <property type="match status" value="1"/>
</dbReference>
<dbReference type="PROSITE" id="PS50110">
    <property type="entry name" value="RESPONSE_REGULATORY"/>
    <property type="match status" value="1"/>
</dbReference>
<sequence length="1202" mass="133854">MHEISRTPWIERVFLERIASHPLDASSSTESCERAFPIRVSIASSHPPSLTSELTVEPPALTILEPIYQPLHGLPSPDLAQSAITDPPSWPPDSDSCGAPAAQPAPSQQSDVPPIRPAVTERYEYVLLGPDTHGVVSGTRREFRRCEDEQIHIPGAIQSFGMLVALEVASNNRLIVRIASENCEALCHYSPAQLFELENFLNIFPDNYRTEFDANAWLVRKQYSEFPEASEPKVFSTAIRNSQGAILPLNCAMHWVGNAQNLICEFEWRNLGPLRPGTPPNVDSHLPREPVNTLNLNPTEAEGSNSKSKPLLIHRLVHGMQHGEGSTTETVNTIAQIQQQFNRANSIQELHDLTVRIVQALTKFHRVMIYQFDQAYNGTVVAEAINTRASLDLFKGLRFPASDIPAQARALYQINKVRLLFDREEPTARLVCRSQSDLEVPLDLTHAYLRAMSPIHIRYLANMGVRSTLSVSLDVQGRLWGLICCHSYGPTATEISFPIREVLYWIGLCVSNCIEKLSLGSRLESRRVIDTIKSGQDPNACITASSADILALFQAHSGLLVIGGEARTIGRHESYQEAVALLQYIHFRRFRDIKSSHSISADFPDLVSARSFRSIAGFLFIPLSLEGPDYIIFFRNNQLQEVHWAGNPYLKRDPPEELGPLEPRSSFKKWTERVVGTCHEWTEQQFDSAAMMRLVYGKFVEVWREKEKTVLDSRMKRILLLNASHEVRTPLNAVINYLEIALERPLDPSIKDALEKSHTASKSLVHVIDNLLDITKSKNGRFPLIEAAFDIRASLNEILVPLKQHASHKLLTFEYVEHAGFPQFVKGDLERFQQVVSHIVSNSIRHTTVGGIVVEAKLESGNDTHCILDIITSDTGSGLSEDELDDLFQDLEQVSNEDETGGTAIIRPHNPESPTVKRVQLGLGFASAARFVRIRDGQLRVRSHVSKGTTVTLRIPFPLSSDASHPFQALSQPPTPPSKDMSEFLRETSASQGSTPFSPPAIPVKMTGFHDSTTIAASEPEFGEMSPLPISGGPSPGTATQPMVVVVADDNLINLHILQRRLERMGHKVLAARDGQECFDIFKASSAITDFILMDLDMPVVDGYASVKMIRALEKETTSILSPLSREYGRTPIFAVSATLSRDMRQTFVNKGFDGWMVKPVSFNRLSLLLLSADSPDSREQVLYDPTDFEQGGWFSVLPQNS</sequence>
<dbReference type="InterPro" id="IPR016132">
    <property type="entry name" value="Phyto_chromo_attachment"/>
</dbReference>
<dbReference type="PANTHER" id="PTHR43065">
    <property type="entry name" value="SENSOR HISTIDINE KINASE"/>
    <property type="match status" value="1"/>
</dbReference>
<dbReference type="InterPro" id="IPR043150">
    <property type="entry name" value="Phytochrome_PHY_sf"/>
</dbReference>
<accession>A0A8E2ECS6</accession>
<evidence type="ECO:0000313" key="16">
    <source>
        <dbReference type="EMBL" id="OCK81591.1"/>
    </source>
</evidence>
<dbReference type="Pfam" id="PF00072">
    <property type="entry name" value="Response_reg"/>
    <property type="match status" value="1"/>
</dbReference>
<keyword evidence="2 11" id="KW-0597">Phosphoprotein</keyword>
<dbReference type="Gene3D" id="3.30.450.270">
    <property type="match status" value="1"/>
</dbReference>
<evidence type="ECO:0000256" key="7">
    <source>
        <dbReference type="ARBA" id="ARBA00022840"/>
    </source>
</evidence>
<dbReference type="InterPro" id="IPR036890">
    <property type="entry name" value="HATPase_C_sf"/>
</dbReference>
<dbReference type="InterPro" id="IPR003661">
    <property type="entry name" value="HisK_dim/P_dom"/>
</dbReference>